<dbReference type="SUPFAM" id="SSF53271">
    <property type="entry name" value="PRTase-like"/>
    <property type="match status" value="1"/>
</dbReference>
<organism evidence="2 3">
    <name type="scientific">Parachlamydia acanthamoebae</name>
    <dbReference type="NCBI Taxonomy" id="83552"/>
    <lineage>
        <taxon>Bacteria</taxon>
        <taxon>Pseudomonadati</taxon>
        <taxon>Chlamydiota</taxon>
        <taxon>Chlamydiia</taxon>
        <taxon>Parachlamydiales</taxon>
        <taxon>Parachlamydiaceae</taxon>
        <taxon>Parachlamydia</taxon>
    </lineage>
</organism>
<dbReference type="InterPro" id="IPR029057">
    <property type="entry name" value="PRTase-like"/>
</dbReference>
<evidence type="ECO:0000313" key="2">
    <source>
        <dbReference type="EMBL" id="KIA77196.1"/>
    </source>
</evidence>
<evidence type="ECO:0000313" key="3">
    <source>
        <dbReference type="Proteomes" id="UP000031307"/>
    </source>
</evidence>
<dbReference type="GO" id="GO:0016740">
    <property type="term" value="F:transferase activity"/>
    <property type="evidence" value="ECO:0007669"/>
    <property type="project" value="UniProtKB-KW"/>
</dbReference>
<dbReference type="EMBL" id="JSAM01000088">
    <property type="protein sequence ID" value="KIA77196.1"/>
    <property type="molecule type" value="Genomic_DNA"/>
</dbReference>
<reference evidence="2 3" key="1">
    <citation type="journal article" date="2014" name="Mol. Biol. Evol.">
        <title>Massive expansion of Ubiquitination-related gene families within the Chlamydiae.</title>
        <authorList>
            <person name="Domman D."/>
            <person name="Collingro A."/>
            <person name="Lagkouvardos I."/>
            <person name="Gehre L."/>
            <person name="Weinmaier T."/>
            <person name="Rattei T."/>
            <person name="Subtil A."/>
            <person name="Horn M."/>
        </authorList>
    </citation>
    <scope>NUCLEOTIDE SEQUENCE [LARGE SCALE GENOMIC DNA]</scope>
    <source>
        <strain evidence="2 3">OEW1</strain>
    </source>
</reference>
<dbReference type="InterPro" id="IPR000836">
    <property type="entry name" value="PRTase_dom"/>
</dbReference>
<evidence type="ECO:0000259" key="1">
    <source>
        <dbReference type="Pfam" id="PF00156"/>
    </source>
</evidence>
<dbReference type="Proteomes" id="UP000031307">
    <property type="component" value="Unassembled WGS sequence"/>
</dbReference>
<comment type="caution">
    <text evidence="2">The sequence shown here is derived from an EMBL/GenBank/DDBJ whole genome shotgun (WGS) entry which is preliminary data.</text>
</comment>
<dbReference type="PATRIC" id="fig|83552.4.peg.1625"/>
<proteinExistence type="predicted"/>
<accession>A0A0C1C0P1</accession>
<dbReference type="Pfam" id="PF00156">
    <property type="entry name" value="Pribosyltran"/>
    <property type="match status" value="1"/>
</dbReference>
<dbReference type="AlphaFoldDB" id="A0A0C1C0P1"/>
<dbReference type="Gene3D" id="3.30.1310.20">
    <property type="entry name" value="PRTase-like"/>
    <property type="match status" value="1"/>
</dbReference>
<feature type="domain" description="Phosphoribosyltransferase" evidence="1">
    <location>
        <begin position="13"/>
        <end position="166"/>
    </location>
</feature>
<dbReference type="Gene3D" id="3.40.50.2020">
    <property type="match status" value="1"/>
</dbReference>
<protein>
    <submittedName>
        <fullName evidence="2">Putative phosphoribosyl transferase</fullName>
    </submittedName>
</protein>
<gene>
    <name evidence="2" type="ORF">DB43_GS00020</name>
</gene>
<sequence length="214" mass="24176">MHMKHFKDRHDAGRQLAELLEKYKDKDVIVYALPRGGVVIAEEIAKFLHASLDLIFAHKIGHPYQEEYAIAAISEHGLIVEASDELRFVDKKWFEKEKERQVLEMKRRRALYLKNIPKKSAKDKIAIIVDDGIATGLTMQAGIKELKSNQPKKIIAAVPVSPKSTAQLLASMVDEFVAIEIPPDGQFLGAVGAYYDEFYQVEDQEVIDILSQNS</sequence>
<keyword evidence="2" id="KW-0808">Transferase</keyword>
<name>A0A0C1C0P1_9BACT</name>
<dbReference type="CDD" id="cd06223">
    <property type="entry name" value="PRTases_typeI"/>
    <property type="match status" value="1"/>
</dbReference>